<dbReference type="STRING" id="693661.Arcve_0524"/>
<dbReference type="GeneID" id="10393620"/>
<feature type="transmembrane region" description="Helical" evidence="5">
    <location>
        <begin position="218"/>
        <end position="238"/>
    </location>
</feature>
<feature type="transmembrane region" description="Helical" evidence="5">
    <location>
        <begin position="155"/>
        <end position="177"/>
    </location>
</feature>
<name>F2KQB8_ARCVS</name>
<dbReference type="HOGENOM" id="CLU_675446_0_0_2"/>
<feature type="transmembrane region" description="Helical" evidence="5">
    <location>
        <begin position="96"/>
        <end position="114"/>
    </location>
</feature>
<feature type="transmembrane region" description="Helical" evidence="5">
    <location>
        <begin position="330"/>
        <end position="350"/>
    </location>
</feature>
<proteinExistence type="predicted"/>
<dbReference type="AlphaFoldDB" id="F2KQB8"/>
<organism evidence="7 8">
    <name type="scientific">Archaeoglobus veneficus (strain DSM 11195 / SNP6)</name>
    <dbReference type="NCBI Taxonomy" id="693661"/>
    <lineage>
        <taxon>Archaea</taxon>
        <taxon>Methanobacteriati</taxon>
        <taxon>Methanobacteriota</taxon>
        <taxon>Archaeoglobi</taxon>
        <taxon>Archaeoglobales</taxon>
        <taxon>Archaeoglobaceae</taxon>
        <taxon>Archaeoglobus</taxon>
    </lineage>
</organism>
<keyword evidence="3 5" id="KW-1133">Transmembrane helix</keyword>
<reference evidence="7 8" key="1">
    <citation type="submission" date="2011-03" db="EMBL/GenBank/DDBJ databases">
        <title>The complete genome of Archaeoglobus veneficus SNP6.</title>
        <authorList>
            <consortium name="US DOE Joint Genome Institute (JGI-PGF)"/>
            <person name="Lucas S."/>
            <person name="Copeland A."/>
            <person name="Lapidus A."/>
            <person name="Bruce D."/>
            <person name="Goodwin L."/>
            <person name="Pitluck S."/>
            <person name="Kyrpides N."/>
            <person name="Mavromatis K."/>
            <person name="Pagani I."/>
            <person name="Ivanova N."/>
            <person name="Mikhailova N."/>
            <person name="Lu M."/>
            <person name="Detter J.C."/>
            <person name="Tapia R."/>
            <person name="Han C."/>
            <person name="Land M."/>
            <person name="Hauser L."/>
            <person name="Markowitz V."/>
            <person name="Cheng J.-F."/>
            <person name="Hugenholtz P."/>
            <person name="Woyke T."/>
            <person name="Wu D."/>
            <person name="Spring S."/>
            <person name="Brambilla E."/>
            <person name="Klenk H.-P."/>
            <person name="Eisen J.A."/>
        </authorList>
    </citation>
    <scope>NUCLEOTIDE SEQUENCE [LARGE SCALE GENOMIC DNA]</scope>
    <source>
        <strain>SNP6</strain>
    </source>
</reference>
<feature type="transmembrane region" description="Helical" evidence="5">
    <location>
        <begin position="70"/>
        <end position="90"/>
    </location>
</feature>
<feature type="transmembrane region" description="Helical" evidence="5">
    <location>
        <begin position="371"/>
        <end position="391"/>
    </location>
</feature>
<evidence type="ECO:0000256" key="2">
    <source>
        <dbReference type="ARBA" id="ARBA00022692"/>
    </source>
</evidence>
<feature type="transmembrane region" description="Helical" evidence="5">
    <location>
        <begin position="126"/>
        <end position="149"/>
    </location>
</feature>
<evidence type="ECO:0000256" key="1">
    <source>
        <dbReference type="ARBA" id="ARBA00004141"/>
    </source>
</evidence>
<evidence type="ECO:0000256" key="3">
    <source>
        <dbReference type="ARBA" id="ARBA00022989"/>
    </source>
</evidence>
<dbReference type="GO" id="GO:0016020">
    <property type="term" value="C:membrane"/>
    <property type="evidence" value="ECO:0007669"/>
    <property type="project" value="UniProtKB-SubCell"/>
</dbReference>
<feature type="domain" description="NADH:quinone oxidoreductase/Mrp antiporter transmembrane" evidence="6">
    <location>
        <begin position="100"/>
        <end position="355"/>
    </location>
</feature>
<feature type="transmembrane region" description="Helical" evidence="5">
    <location>
        <begin position="274"/>
        <end position="292"/>
    </location>
</feature>
<dbReference type="RefSeq" id="WP_013683225.1">
    <property type="nucleotide sequence ID" value="NC_015320.1"/>
</dbReference>
<dbReference type="InterPro" id="IPR001750">
    <property type="entry name" value="ND/Mrp_TM"/>
</dbReference>
<dbReference type="eggNOG" id="arCOG01540">
    <property type="taxonomic scope" value="Archaea"/>
</dbReference>
<gene>
    <name evidence="7" type="ordered locus">Arcve_0524</name>
</gene>
<dbReference type="PANTHER" id="PTHR22773">
    <property type="entry name" value="NADH DEHYDROGENASE"/>
    <property type="match status" value="1"/>
</dbReference>
<comment type="subcellular location">
    <subcellularLocation>
        <location evidence="1">Membrane</location>
        <topology evidence="1">Multi-pass membrane protein</topology>
    </subcellularLocation>
</comment>
<evidence type="ECO:0000259" key="6">
    <source>
        <dbReference type="Pfam" id="PF00361"/>
    </source>
</evidence>
<dbReference type="Proteomes" id="UP000008136">
    <property type="component" value="Chromosome"/>
</dbReference>
<feature type="transmembrane region" description="Helical" evidence="5">
    <location>
        <begin position="189"/>
        <end position="212"/>
    </location>
</feature>
<evidence type="ECO:0000256" key="4">
    <source>
        <dbReference type="ARBA" id="ARBA00023136"/>
    </source>
</evidence>
<dbReference type="Pfam" id="PF00361">
    <property type="entry name" value="Proton_antipo_M"/>
    <property type="match status" value="1"/>
</dbReference>
<sequence>MEPIIIASILLLTVGAAVSLKSVKGSILACVAALAMTLLTPSIDVFLYALFVVVIALLNISSLTVRQNQITGVDYSLVALIAVATVYIAYTNNPAFILAAFVLASVPTYVLIMVGDRANVNVAIKYITFMVLATVLFLIGALLLVYTSYYPNETLYVLGFVMLILGLGMEVGCAPMHEWVPDVFAAADPLPLSVIASITKIVPFVAAYKILLLTASPLFSQLAIFIAFVAVISMFTGNIGALTAKETSRILAYSTVANMGYVLATLVVLSNSTYLYLAFAGALMQLIVNAAGKASLFTSIKVNGASTPLMYLIALSFIGLPPLMGFWSKFFILTSLVGAGFVWLAFLLVVNSAISIPYYLRVAKNLAVPTFPGRVTTIALVASVIMLITVVPPNWFVEMASTLIGGV</sequence>
<dbReference type="KEGG" id="ave:Arcve_0524"/>
<evidence type="ECO:0000256" key="5">
    <source>
        <dbReference type="SAM" id="Phobius"/>
    </source>
</evidence>
<feature type="transmembrane region" description="Helical" evidence="5">
    <location>
        <begin position="250"/>
        <end position="268"/>
    </location>
</feature>
<protein>
    <submittedName>
        <fullName evidence="7">NADH/Ubiquinone/plastoquinone (Complex I)</fullName>
    </submittedName>
</protein>
<keyword evidence="7" id="KW-0830">Ubiquinone</keyword>
<evidence type="ECO:0000313" key="7">
    <source>
        <dbReference type="EMBL" id="AEA46551.1"/>
    </source>
</evidence>
<feature type="transmembrane region" description="Helical" evidence="5">
    <location>
        <begin position="304"/>
        <end position="324"/>
    </location>
</feature>
<feature type="transmembrane region" description="Helical" evidence="5">
    <location>
        <begin position="26"/>
        <end position="58"/>
    </location>
</feature>
<dbReference type="EMBL" id="CP002588">
    <property type="protein sequence ID" value="AEA46551.1"/>
    <property type="molecule type" value="Genomic_DNA"/>
</dbReference>
<evidence type="ECO:0000313" key="8">
    <source>
        <dbReference type="Proteomes" id="UP000008136"/>
    </source>
</evidence>
<keyword evidence="8" id="KW-1185">Reference proteome</keyword>
<keyword evidence="2 5" id="KW-0812">Transmembrane</keyword>
<keyword evidence="4 5" id="KW-0472">Membrane</keyword>
<accession>F2KQB8</accession>
<dbReference type="OrthoDB" id="29144at2157"/>